<dbReference type="InterPro" id="IPR005467">
    <property type="entry name" value="His_kinase_dom"/>
</dbReference>
<sequence length="380" mass="42215">MKKGLSLRWKLTLMTAFMVIIACLSISYFISNSASLYMNEIGASAIAILPGGNFSEGDTGDLEVHLDPKAILSDMVKSTQIEFWAKSLLITLIITLIGSSLMYFIVGYALRPLRRFTKQIEDIQAKNLQMSVLPQSKSAEIVRLTSAFNRLLKRLGDTFFAQRQFSASAAHELRTPLAVMRTRFEVFDKNKNPDILEYKETIGMARTQIDRLSHVIDILLEMTELQSAEKSDNISLSELVEEVICDLVAVSEKKSVSLIQETGNAEITGSDTLVYRAIYNLIENAIKYNKDGGTVSVSIEENDEFAKVIVSDTGPGIAKEDWDKIFEPFFRVDKSRSRSMGGAGLGLALVKEIAIQHDGDVKVIESSENGTKIELSLHKN</sequence>
<keyword evidence="10 11" id="KW-0472">Membrane</keyword>
<dbReference type="CDD" id="cd00075">
    <property type="entry name" value="HATPase"/>
    <property type="match status" value="1"/>
</dbReference>
<dbReference type="InterPro" id="IPR003594">
    <property type="entry name" value="HATPase_dom"/>
</dbReference>
<evidence type="ECO:0000259" key="13">
    <source>
        <dbReference type="PROSITE" id="PS50885"/>
    </source>
</evidence>
<dbReference type="FunFam" id="3.30.565.10:FF:000006">
    <property type="entry name" value="Sensor histidine kinase WalK"/>
    <property type="match status" value="1"/>
</dbReference>
<dbReference type="InterPro" id="IPR003661">
    <property type="entry name" value="HisK_dim/P_dom"/>
</dbReference>
<feature type="domain" description="HAMP" evidence="13">
    <location>
        <begin position="107"/>
        <end position="160"/>
    </location>
</feature>
<evidence type="ECO:0000256" key="7">
    <source>
        <dbReference type="ARBA" id="ARBA00022777"/>
    </source>
</evidence>
<dbReference type="HOGENOM" id="CLU_000445_89_3_9"/>
<feature type="transmembrane region" description="Helical" evidence="11">
    <location>
        <begin position="12"/>
        <end position="30"/>
    </location>
</feature>
<evidence type="ECO:0000256" key="8">
    <source>
        <dbReference type="ARBA" id="ARBA00022989"/>
    </source>
</evidence>
<dbReference type="GO" id="GO:0005886">
    <property type="term" value="C:plasma membrane"/>
    <property type="evidence" value="ECO:0007669"/>
    <property type="project" value="TreeGrafter"/>
</dbReference>
<dbReference type="Proteomes" id="UP000018227">
    <property type="component" value="Unassembled WGS sequence"/>
</dbReference>
<keyword evidence="15" id="KW-1185">Reference proteome</keyword>
<organism evidence="14 15">
    <name type="scientific">Catonella morbi ATCC 51271</name>
    <dbReference type="NCBI Taxonomy" id="592026"/>
    <lineage>
        <taxon>Bacteria</taxon>
        <taxon>Bacillati</taxon>
        <taxon>Bacillota</taxon>
        <taxon>Clostridia</taxon>
        <taxon>Lachnospirales</taxon>
        <taxon>Lachnospiraceae</taxon>
        <taxon>Catonella</taxon>
    </lineage>
</organism>
<dbReference type="PROSITE" id="PS50885">
    <property type="entry name" value="HAMP"/>
    <property type="match status" value="1"/>
</dbReference>
<dbReference type="Pfam" id="PF00672">
    <property type="entry name" value="HAMP"/>
    <property type="match status" value="1"/>
</dbReference>
<dbReference type="PRINTS" id="PR00344">
    <property type="entry name" value="BCTRLSENSOR"/>
</dbReference>
<evidence type="ECO:0000256" key="10">
    <source>
        <dbReference type="ARBA" id="ARBA00023136"/>
    </source>
</evidence>
<evidence type="ECO:0000256" key="5">
    <source>
        <dbReference type="ARBA" id="ARBA00022679"/>
    </source>
</evidence>
<dbReference type="GO" id="GO:0000155">
    <property type="term" value="F:phosphorelay sensor kinase activity"/>
    <property type="evidence" value="ECO:0007669"/>
    <property type="project" value="InterPro"/>
</dbReference>
<dbReference type="STRING" id="592026.GCWU0000282_000761"/>
<evidence type="ECO:0000256" key="6">
    <source>
        <dbReference type="ARBA" id="ARBA00022692"/>
    </source>
</evidence>
<dbReference type="PANTHER" id="PTHR45436:SF5">
    <property type="entry name" value="SENSOR HISTIDINE KINASE TRCS"/>
    <property type="match status" value="1"/>
</dbReference>
<proteinExistence type="predicted"/>
<dbReference type="CDD" id="cd06225">
    <property type="entry name" value="HAMP"/>
    <property type="match status" value="1"/>
</dbReference>
<dbReference type="RefSeq" id="WP_023353649.1">
    <property type="nucleotide sequence ID" value="NZ_KI535366.1"/>
</dbReference>
<dbReference type="SUPFAM" id="SSF47384">
    <property type="entry name" value="Homodimeric domain of signal transducing histidine kinase"/>
    <property type="match status" value="1"/>
</dbReference>
<dbReference type="Pfam" id="PF02518">
    <property type="entry name" value="HATPase_c"/>
    <property type="match status" value="1"/>
</dbReference>
<dbReference type="EC" id="2.7.13.3" evidence="3"/>
<dbReference type="InterPro" id="IPR036890">
    <property type="entry name" value="HATPase_C_sf"/>
</dbReference>
<dbReference type="SUPFAM" id="SSF55874">
    <property type="entry name" value="ATPase domain of HSP90 chaperone/DNA topoisomerase II/histidine kinase"/>
    <property type="match status" value="1"/>
</dbReference>
<dbReference type="Gene3D" id="1.10.287.130">
    <property type="match status" value="1"/>
</dbReference>
<dbReference type="Pfam" id="PF00512">
    <property type="entry name" value="HisKA"/>
    <property type="match status" value="1"/>
</dbReference>
<dbReference type="SMART" id="SM00388">
    <property type="entry name" value="HisKA"/>
    <property type="match status" value="1"/>
</dbReference>
<evidence type="ECO:0000256" key="2">
    <source>
        <dbReference type="ARBA" id="ARBA00004370"/>
    </source>
</evidence>
<evidence type="ECO:0000313" key="14">
    <source>
        <dbReference type="EMBL" id="ESL04041.1"/>
    </source>
</evidence>
<evidence type="ECO:0000256" key="9">
    <source>
        <dbReference type="ARBA" id="ARBA00023012"/>
    </source>
</evidence>
<dbReference type="OrthoDB" id="9813151at2"/>
<dbReference type="InterPro" id="IPR003660">
    <property type="entry name" value="HAMP_dom"/>
</dbReference>
<dbReference type="eggNOG" id="COG2205">
    <property type="taxonomic scope" value="Bacteria"/>
</dbReference>
<dbReference type="PROSITE" id="PS50109">
    <property type="entry name" value="HIS_KIN"/>
    <property type="match status" value="1"/>
</dbReference>
<evidence type="ECO:0000256" key="3">
    <source>
        <dbReference type="ARBA" id="ARBA00012438"/>
    </source>
</evidence>
<name>V2Y8P1_9FIRM</name>
<dbReference type="PANTHER" id="PTHR45436">
    <property type="entry name" value="SENSOR HISTIDINE KINASE YKOH"/>
    <property type="match status" value="1"/>
</dbReference>
<dbReference type="InterPro" id="IPR050428">
    <property type="entry name" value="TCS_sensor_his_kinase"/>
</dbReference>
<dbReference type="InterPro" id="IPR036097">
    <property type="entry name" value="HisK_dim/P_sf"/>
</dbReference>
<comment type="subcellular location">
    <subcellularLocation>
        <location evidence="2">Membrane</location>
    </subcellularLocation>
</comment>
<reference evidence="14 15" key="1">
    <citation type="submission" date="2013-06" db="EMBL/GenBank/DDBJ databases">
        <authorList>
            <person name="Weinstock G."/>
            <person name="Sodergren E."/>
            <person name="Clifton S."/>
            <person name="Fulton L."/>
            <person name="Fulton B."/>
            <person name="Courtney L."/>
            <person name="Fronick C."/>
            <person name="Harrison M."/>
            <person name="Strong C."/>
            <person name="Farmer C."/>
            <person name="Delahaunty K."/>
            <person name="Markovic C."/>
            <person name="Hall O."/>
            <person name="Minx P."/>
            <person name="Tomlinson C."/>
            <person name="Mitreva M."/>
            <person name="Nelson J."/>
            <person name="Hou S."/>
            <person name="Wollam A."/>
            <person name="Pepin K.H."/>
            <person name="Johnson M."/>
            <person name="Bhonagiri V."/>
            <person name="Nash W.E."/>
            <person name="Warren W."/>
            <person name="Chinwalla A."/>
            <person name="Mardis E.R."/>
            <person name="Wilson R.K."/>
        </authorList>
    </citation>
    <scope>NUCLEOTIDE SEQUENCE [LARGE SCALE GENOMIC DNA]</scope>
    <source>
        <strain evidence="14 15">ATCC 51271</strain>
    </source>
</reference>
<evidence type="ECO:0000256" key="11">
    <source>
        <dbReference type="SAM" id="Phobius"/>
    </source>
</evidence>
<dbReference type="Gene3D" id="6.10.340.10">
    <property type="match status" value="1"/>
</dbReference>
<evidence type="ECO:0000313" key="15">
    <source>
        <dbReference type="Proteomes" id="UP000018227"/>
    </source>
</evidence>
<dbReference type="CDD" id="cd00082">
    <property type="entry name" value="HisKA"/>
    <property type="match status" value="1"/>
</dbReference>
<feature type="domain" description="Histidine kinase" evidence="12">
    <location>
        <begin position="168"/>
        <end position="380"/>
    </location>
</feature>
<keyword evidence="5" id="KW-0808">Transferase</keyword>
<gene>
    <name evidence="14" type="ORF">GCWU0000282_000761</name>
</gene>
<dbReference type="InterPro" id="IPR004358">
    <property type="entry name" value="Sig_transdc_His_kin-like_C"/>
</dbReference>
<keyword evidence="6 11" id="KW-0812">Transmembrane</keyword>
<evidence type="ECO:0000256" key="1">
    <source>
        <dbReference type="ARBA" id="ARBA00000085"/>
    </source>
</evidence>
<dbReference type="SMART" id="SM00387">
    <property type="entry name" value="HATPase_c"/>
    <property type="match status" value="1"/>
</dbReference>
<accession>V2Y8P1</accession>
<evidence type="ECO:0000259" key="12">
    <source>
        <dbReference type="PROSITE" id="PS50109"/>
    </source>
</evidence>
<keyword evidence="7 14" id="KW-0418">Kinase</keyword>
<dbReference type="PROSITE" id="PS51257">
    <property type="entry name" value="PROKAR_LIPOPROTEIN"/>
    <property type="match status" value="1"/>
</dbReference>
<feature type="transmembrane region" description="Helical" evidence="11">
    <location>
        <begin position="88"/>
        <end position="110"/>
    </location>
</feature>
<dbReference type="EMBL" id="ACIL03000006">
    <property type="protein sequence ID" value="ESL04041.1"/>
    <property type="molecule type" value="Genomic_DNA"/>
</dbReference>
<keyword evidence="4" id="KW-0597">Phosphoprotein</keyword>
<protein>
    <recommendedName>
        <fullName evidence="3">histidine kinase</fullName>
        <ecNumber evidence="3">2.7.13.3</ecNumber>
    </recommendedName>
</protein>
<dbReference type="Gene3D" id="3.30.565.10">
    <property type="entry name" value="Histidine kinase-like ATPase, C-terminal domain"/>
    <property type="match status" value="1"/>
</dbReference>
<evidence type="ECO:0000256" key="4">
    <source>
        <dbReference type="ARBA" id="ARBA00022553"/>
    </source>
</evidence>
<comment type="catalytic activity">
    <reaction evidence="1">
        <text>ATP + protein L-histidine = ADP + protein N-phospho-L-histidine.</text>
        <dbReference type="EC" id="2.7.13.3"/>
    </reaction>
</comment>
<dbReference type="AlphaFoldDB" id="V2Y8P1"/>
<keyword evidence="9" id="KW-0902">Two-component regulatory system</keyword>
<comment type="caution">
    <text evidence="14">The sequence shown here is derived from an EMBL/GenBank/DDBJ whole genome shotgun (WGS) entry which is preliminary data.</text>
</comment>
<keyword evidence="8 11" id="KW-1133">Transmembrane helix</keyword>